<evidence type="ECO:0000313" key="2">
    <source>
        <dbReference type="EMBL" id="SEQ32685.1"/>
    </source>
</evidence>
<dbReference type="Proteomes" id="UP000199766">
    <property type="component" value="Unassembled WGS sequence"/>
</dbReference>
<dbReference type="EMBL" id="FOGD01000001">
    <property type="protein sequence ID" value="SEQ32685.1"/>
    <property type="molecule type" value="Genomic_DNA"/>
</dbReference>
<name>A0A1H9F441_9BURK</name>
<dbReference type="Pfam" id="PF12728">
    <property type="entry name" value="HTH_17"/>
    <property type="match status" value="1"/>
</dbReference>
<proteinExistence type="predicted"/>
<protein>
    <submittedName>
        <fullName evidence="2">DNA binding domain-containing protein, excisionase family</fullName>
    </submittedName>
</protein>
<dbReference type="SUPFAM" id="SSF46955">
    <property type="entry name" value="Putative DNA-binding domain"/>
    <property type="match status" value="1"/>
</dbReference>
<sequence length="88" mass="9866">MQAINTAHPVGVTTPTPHIQALIEPTKELLDERQAAAVLDLSPGTLSVWRSTGRYKLPFLKVGRNVRYRRADLEDWLQQRCRVSGATV</sequence>
<dbReference type="InterPro" id="IPR009061">
    <property type="entry name" value="DNA-bd_dom_put_sf"/>
</dbReference>
<dbReference type="OrthoDB" id="5609458at2"/>
<dbReference type="InterPro" id="IPR036388">
    <property type="entry name" value="WH-like_DNA-bd_sf"/>
</dbReference>
<keyword evidence="3" id="KW-1185">Reference proteome</keyword>
<dbReference type="AlphaFoldDB" id="A0A1H9F441"/>
<organism evidence="2 3">
    <name type="scientific">Giesbergeria anulus</name>
    <dbReference type="NCBI Taxonomy" id="180197"/>
    <lineage>
        <taxon>Bacteria</taxon>
        <taxon>Pseudomonadati</taxon>
        <taxon>Pseudomonadota</taxon>
        <taxon>Betaproteobacteria</taxon>
        <taxon>Burkholderiales</taxon>
        <taxon>Comamonadaceae</taxon>
        <taxon>Giesbergeria</taxon>
    </lineage>
</organism>
<gene>
    <name evidence="2" type="ORF">SAMN02982919_00450</name>
</gene>
<evidence type="ECO:0000313" key="3">
    <source>
        <dbReference type="Proteomes" id="UP000199766"/>
    </source>
</evidence>
<dbReference type="RefSeq" id="WP_091452075.1">
    <property type="nucleotide sequence ID" value="NZ_FOGD01000001.1"/>
</dbReference>
<accession>A0A1H9F441</accession>
<feature type="domain" description="Helix-turn-helix" evidence="1">
    <location>
        <begin position="30"/>
        <end position="80"/>
    </location>
</feature>
<reference evidence="2 3" key="1">
    <citation type="submission" date="2016-10" db="EMBL/GenBank/DDBJ databases">
        <authorList>
            <person name="de Groot N.N."/>
        </authorList>
    </citation>
    <scope>NUCLEOTIDE SEQUENCE [LARGE SCALE GENOMIC DNA]</scope>
    <source>
        <strain evidence="2 3">ATCC 35958</strain>
    </source>
</reference>
<dbReference type="InterPro" id="IPR041657">
    <property type="entry name" value="HTH_17"/>
</dbReference>
<dbReference type="STRING" id="180197.SAMN02982919_00450"/>
<dbReference type="Gene3D" id="1.10.10.10">
    <property type="entry name" value="Winged helix-like DNA-binding domain superfamily/Winged helix DNA-binding domain"/>
    <property type="match status" value="1"/>
</dbReference>
<evidence type="ECO:0000259" key="1">
    <source>
        <dbReference type="Pfam" id="PF12728"/>
    </source>
</evidence>